<dbReference type="eggNOG" id="COG1715">
    <property type="taxonomic scope" value="Bacteria"/>
</dbReference>
<accession>E8N9S6</accession>
<keyword evidence="3" id="KW-0255">Endonuclease</keyword>
<dbReference type="InterPro" id="IPR052906">
    <property type="entry name" value="Type_IV_Methyl-Rstrct_Enzyme"/>
</dbReference>
<dbReference type="Proteomes" id="UP000008975">
    <property type="component" value="Chromosome"/>
</dbReference>
<dbReference type="InterPro" id="IPR025745">
    <property type="entry name" value="Mrr-like_N_dom"/>
</dbReference>
<evidence type="ECO:0000259" key="1">
    <source>
        <dbReference type="Pfam" id="PF04471"/>
    </source>
</evidence>
<dbReference type="RefSeq" id="WP_013584670.1">
    <property type="nucleotide sequence ID" value="NC_015125.1"/>
</dbReference>
<evidence type="ECO:0000313" key="3">
    <source>
        <dbReference type="EMBL" id="BAJ74545.1"/>
    </source>
</evidence>
<organism evidence="3 4">
    <name type="scientific">Microbacterium testaceum (strain StLB037)</name>
    <dbReference type="NCBI Taxonomy" id="979556"/>
    <lineage>
        <taxon>Bacteria</taxon>
        <taxon>Bacillati</taxon>
        <taxon>Actinomycetota</taxon>
        <taxon>Actinomycetes</taxon>
        <taxon>Micrococcales</taxon>
        <taxon>Microbacteriaceae</taxon>
        <taxon>Microbacterium</taxon>
    </lineage>
</organism>
<reference key="2">
    <citation type="submission" date="2011-02" db="EMBL/GenBank/DDBJ databases">
        <title>Genome sequence of Microbacterium testaceum StLB037.</title>
        <authorList>
            <person name="Morohoshi T."/>
            <person name="Wang W.Z."/>
            <person name="Someya N."/>
            <person name="Ikeda T."/>
        </authorList>
    </citation>
    <scope>NUCLEOTIDE SEQUENCE</scope>
    <source>
        <strain>StLB037</strain>
    </source>
</reference>
<dbReference type="GO" id="GO:0009307">
    <property type="term" value="P:DNA restriction-modification system"/>
    <property type="evidence" value="ECO:0007669"/>
    <property type="project" value="InterPro"/>
</dbReference>
<keyword evidence="3" id="KW-0540">Nuclease</keyword>
<evidence type="ECO:0000313" key="4">
    <source>
        <dbReference type="Proteomes" id="UP000008975"/>
    </source>
</evidence>
<gene>
    <name evidence="3" type="ordered locus">MTES_1581</name>
</gene>
<dbReference type="STRING" id="979556.MTES_1581"/>
<feature type="domain" description="Restriction endonuclease type IV Mrr" evidence="1">
    <location>
        <begin position="167"/>
        <end position="285"/>
    </location>
</feature>
<dbReference type="EMBL" id="AP012052">
    <property type="protein sequence ID" value="BAJ74545.1"/>
    <property type="molecule type" value="Genomic_DNA"/>
</dbReference>
<reference evidence="3 4" key="1">
    <citation type="journal article" date="2011" name="J. Bacteriol.">
        <title>Genome sequence of Microbacterium testaceum StLB037, an N-acylhomoserine lactone-degrading bacterium isolated from potato leaves.</title>
        <authorList>
            <person name="Morohoshi T."/>
            <person name="Wang W.-Z."/>
            <person name="Someya N."/>
            <person name="Ikeda T."/>
        </authorList>
    </citation>
    <scope>NUCLEOTIDE SEQUENCE [LARGE SCALE GENOMIC DNA]</scope>
    <source>
        <strain evidence="3 4">StLB037</strain>
    </source>
</reference>
<evidence type="ECO:0000259" key="2">
    <source>
        <dbReference type="Pfam" id="PF14338"/>
    </source>
</evidence>
<dbReference type="PANTHER" id="PTHR30015">
    <property type="entry name" value="MRR RESTRICTION SYSTEM PROTEIN"/>
    <property type="match status" value="1"/>
</dbReference>
<dbReference type="GO" id="GO:0003677">
    <property type="term" value="F:DNA binding"/>
    <property type="evidence" value="ECO:0007669"/>
    <property type="project" value="InterPro"/>
</dbReference>
<dbReference type="HOGENOM" id="CLU_063822_2_0_11"/>
<dbReference type="KEGG" id="mts:MTES_1581"/>
<dbReference type="InterPro" id="IPR011335">
    <property type="entry name" value="Restrct_endonuc-II-like"/>
</dbReference>
<dbReference type="OrthoDB" id="9803736at2"/>
<dbReference type="SUPFAM" id="SSF52980">
    <property type="entry name" value="Restriction endonuclease-like"/>
    <property type="match status" value="1"/>
</dbReference>
<name>E8N9S6_MICTS</name>
<dbReference type="InterPro" id="IPR011856">
    <property type="entry name" value="tRNA_endonuc-like_dom_sf"/>
</dbReference>
<dbReference type="Pfam" id="PF14338">
    <property type="entry name" value="Mrr_N"/>
    <property type="match status" value="1"/>
</dbReference>
<feature type="domain" description="Restriction system protein Mrr-like N-terminal" evidence="2">
    <location>
        <begin position="16"/>
        <end position="100"/>
    </location>
</feature>
<dbReference type="GO" id="GO:0015666">
    <property type="term" value="F:restriction endodeoxyribonuclease activity"/>
    <property type="evidence" value="ECO:0007669"/>
    <property type="project" value="TreeGrafter"/>
</dbReference>
<sequence>MTDSATPGPISTMPRWYEFFRPLLEVLADGQTWQKRDMERAIIARAGLSEDEIAEMLSSGQPRALNRIGWATSALRRAKAIESPSRAHFRITETGRRLLSEHEGAIPEPVVYAIPAYSEYTPARGRKTIAVDPSPATVDDADPDELITSGIELIESDTKSTLLQRLKESDPYDFERVVRSLLVKMGYGRDGTMSPLRGSGDGGLDGVIDRDELGLSKIYVQAKRYAEATIGRPKVQEFVGALATRGANVGVFFTTSRFTGEAVDAAERVPQEIALVDGERLTALMLRHKVGVQVARTIEILKVDEDFFADE</sequence>
<dbReference type="Gene3D" id="3.40.1350.10">
    <property type="match status" value="1"/>
</dbReference>
<protein>
    <submittedName>
        <fullName evidence="3">Restriction endonuclease</fullName>
    </submittedName>
</protein>
<dbReference type="PANTHER" id="PTHR30015:SF7">
    <property type="entry name" value="TYPE IV METHYL-DIRECTED RESTRICTION ENZYME ECOKMRR"/>
    <property type="match status" value="1"/>
</dbReference>
<proteinExistence type="predicted"/>
<keyword evidence="3" id="KW-0378">Hydrolase</keyword>
<dbReference type="REBASE" id="32991">
    <property type="entry name" value="Mte37MrrP"/>
</dbReference>
<dbReference type="Pfam" id="PF04471">
    <property type="entry name" value="Mrr_cat"/>
    <property type="match status" value="1"/>
</dbReference>
<dbReference type="AlphaFoldDB" id="E8N9S6"/>
<dbReference type="InterPro" id="IPR007560">
    <property type="entry name" value="Restrct_endonuc_IV_Mrr"/>
</dbReference>